<evidence type="ECO:0000313" key="2">
    <source>
        <dbReference type="EMBL" id="OAI14297.1"/>
    </source>
</evidence>
<accession>A0A177N8N9</accession>
<proteinExistence type="predicted"/>
<sequence length="59" mass="6787">MLLVTSVLILVLSPFLVVMSVMTYLAAFLVWRKTGGFSDDQEIKLQNFFMNTIYKRILA</sequence>
<keyword evidence="1" id="KW-1133">Transmembrane helix</keyword>
<keyword evidence="3" id="KW-1185">Reference proteome</keyword>
<dbReference type="EMBL" id="LUUI01000111">
    <property type="protein sequence ID" value="OAI14297.1"/>
    <property type="molecule type" value="Genomic_DNA"/>
</dbReference>
<gene>
    <name evidence="2" type="ORF">A1359_10760</name>
</gene>
<dbReference type="Proteomes" id="UP000078476">
    <property type="component" value="Unassembled WGS sequence"/>
</dbReference>
<keyword evidence="1" id="KW-0812">Transmembrane</keyword>
<comment type="caution">
    <text evidence="2">The sequence shown here is derived from an EMBL/GenBank/DDBJ whole genome shotgun (WGS) entry which is preliminary data.</text>
</comment>
<name>A0A177N8N9_9GAMM</name>
<organism evidence="2 3">
    <name type="scientific">Methylomonas lenta</name>
    <dbReference type="NCBI Taxonomy" id="980561"/>
    <lineage>
        <taxon>Bacteria</taxon>
        <taxon>Pseudomonadati</taxon>
        <taxon>Pseudomonadota</taxon>
        <taxon>Gammaproteobacteria</taxon>
        <taxon>Methylococcales</taxon>
        <taxon>Methylococcaceae</taxon>
        <taxon>Methylomonas</taxon>
    </lineage>
</organism>
<evidence type="ECO:0000313" key="3">
    <source>
        <dbReference type="Proteomes" id="UP000078476"/>
    </source>
</evidence>
<keyword evidence="1" id="KW-0472">Membrane</keyword>
<reference evidence="2 3" key="1">
    <citation type="submission" date="2016-03" db="EMBL/GenBank/DDBJ databases">
        <authorList>
            <person name="Ploux O."/>
        </authorList>
    </citation>
    <scope>NUCLEOTIDE SEQUENCE [LARGE SCALE GENOMIC DNA]</scope>
    <source>
        <strain evidence="2 3">R-45370</strain>
    </source>
</reference>
<protein>
    <submittedName>
        <fullName evidence="2">Uncharacterized protein</fullName>
    </submittedName>
</protein>
<dbReference type="AlphaFoldDB" id="A0A177N8N9"/>
<evidence type="ECO:0000256" key="1">
    <source>
        <dbReference type="SAM" id="Phobius"/>
    </source>
</evidence>
<feature type="transmembrane region" description="Helical" evidence="1">
    <location>
        <begin position="6"/>
        <end position="31"/>
    </location>
</feature>